<protein>
    <submittedName>
        <fullName evidence="5">ABC-type dipeptide/oligopeptide/nickel transport system ATPase subunit</fullName>
    </submittedName>
</protein>
<keyword evidence="2" id="KW-0813">Transport</keyword>
<dbReference type="PANTHER" id="PTHR43776:SF7">
    <property type="entry name" value="D,D-DIPEPTIDE TRANSPORT ATP-BINDING PROTEIN DDPF-RELATED"/>
    <property type="match status" value="1"/>
</dbReference>
<keyword evidence="6" id="KW-1185">Reference proteome</keyword>
<organism evidence="5 6">
    <name type="scientific">Sinorhizobium kostiense</name>
    <dbReference type="NCBI Taxonomy" id="76747"/>
    <lineage>
        <taxon>Bacteria</taxon>
        <taxon>Pseudomonadati</taxon>
        <taxon>Pseudomonadota</taxon>
        <taxon>Alphaproteobacteria</taxon>
        <taxon>Hyphomicrobiales</taxon>
        <taxon>Rhizobiaceae</taxon>
        <taxon>Sinorhizobium/Ensifer group</taxon>
        <taxon>Sinorhizobium</taxon>
    </lineage>
</organism>
<evidence type="ECO:0000256" key="4">
    <source>
        <dbReference type="ARBA" id="ARBA00022840"/>
    </source>
</evidence>
<sequence>MREINDLTASRSLLDPTAGVIRLNGEEIAGLSGSALRARRRDFQIIFQDPYSSLNPRMRVKELLGEPMAIWMERNPHKAATCLRFSKCRNRPSEPRITANSGPIPLMPASRAKGARVSVVAEAYQGISLNFHSLDLFEQQLETVKFAATLRPDMQKMRPSPV</sequence>
<dbReference type="PANTHER" id="PTHR43776">
    <property type="entry name" value="TRANSPORT ATP-BINDING PROTEIN"/>
    <property type="match status" value="1"/>
</dbReference>
<reference evidence="5 6" key="1">
    <citation type="submission" date="2021-03" db="EMBL/GenBank/DDBJ databases">
        <title>Genomic Encyclopedia of Type Strains, Phase IV (KMG-IV): sequencing the most valuable type-strain genomes for metagenomic binning, comparative biology and taxonomic classification.</title>
        <authorList>
            <person name="Goeker M."/>
        </authorList>
    </citation>
    <scope>NUCLEOTIDE SEQUENCE [LARGE SCALE GENOMIC DNA]</scope>
    <source>
        <strain evidence="5 6">DSM 13372</strain>
    </source>
</reference>
<comment type="caution">
    <text evidence="5">The sequence shown here is derived from an EMBL/GenBank/DDBJ whole genome shotgun (WGS) entry which is preliminary data.</text>
</comment>
<comment type="similarity">
    <text evidence="1">Belongs to the ABC transporter superfamily.</text>
</comment>
<evidence type="ECO:0000256" key="2">
    <source>
        <dbReference type="ARBA" id="ARBA00022448"/>
    </source>
</evidence>
<proteinExistence type="inferred from homology"/>
<keyword evidence="4" id="KW-0067">ATP-binding</keyword>
<dbReference type="EMBL" id="JAGILA010000010">
    <property type="protein sequence ID" value="MBP2239017.1"/>
    <property type="molecule type" value="Genomic_DNA"/>
</dbReference>
<evidence type="ECO:0000313" key="6">
    <source>
        <dbReference type="Proteomes" id="UP000730739"/>
    </source>
</evidence>
<dbReference type="InterPro" id="IPR027417">
    <property type="entry name" value="P-loop_NTPase"/>
</dbReference>
<dbReference type="Proteomes" id="UP000730739">
    <property type="component" value="Unassembled WGS sequence"/>
</dbReference>
<accession>A0ABS4R7Z9</accession>
<dbReference type="SUPFAM" id="SSF52540">
    <property type="entry name" value="P-loop containing nucleoside triphosphate hydrolases"/>
    <property type="match status" value="1"/>
</dbReference>
<dbReference type="Gene3D" id="3.40.50.300">
    <property type="entry name" value="P-loop containing nucleotide triphosphate hydrolases"/>
    <property type="match status" value="1"/>
</dbReference>
<evidence type="ECO:0000313" key="5">
    <source>
        <dbReference type="EMBL" id="MBP2239017.1"/>
    </source>
</evidence>
<evidence type="ECO:0000256" key="1">
    <source>
        <dbReference type="ARBA" id="ARBA00005417"/>
    </source>
</evidence>
<gene>
    <name evidence="5" type="ORF">J2Z31_005558</name>
</gene>
<dbReference type="InterPro" id="IPR050319">
    <property type="entry name" value="ABC_transp_ATP-bind"/>
</dbReference>
<keyword evidence="3" id="KW-0547">Nucleotide-binding</keyword>
<evidence type="ECO:0000256" key="3">
    <source>
        <dbReference type="ARBA" id="ARBA00022741"/>
    </source>
</evidence>
<name>A0ABS4R7Z9_9HYPH</name>